<comment type="caution">
    <text evidence="1">The sequence shown here is derived from an EMBL/GenBank/DDBJ whole genome shotgun (WGS) entry which is preliminary data.</text>
</comment>
<sequence length="104" mass="10530">MTATRTPAPVANDAKFFGAYTWSSKGVPLKTDACFGALSHTFAAHAAGAGSRSSTTVAVAAARARLNTAIPRSTIRMDGTEGVRHPVVPACAPQLGCGNQTAAS</sequence>
<reference evidence="1" key="1">
    <citation type="submission" date="2021-01" db="EMBL/GenBank/DDBJ databases">
        <title>Whole genome shotgun sequence of Actinoplanes tereljensis NBRC 105297.</title>
        <authorList>
            <person name="Komaki H."/>
            <person name="Tamura T."/>
        </authorList>
    </citation>
    <scope>NUCLEOTIDE SEQUENCE</scope>
    <source>
        <strain evidence="1">NBRC 105297</strain>
    </source>
</reference>
<name>A0A919NNU7_9ACTN</name>
<accession>A0A919NNU7</accession>
<evidence type="ECO:0000313" key="1">
    <source>
        <dbReference type="EMBL" id="GIF22306.1"/>
    </source>
</evidence>
<evidence type="ECO:0000313" key="2">
    <source>
        <dbReference type="Proteomes" id="UP000623608"/>
    </source>
</evidence>
<dbReference type="AlphaFoldDB" id="A0A919NNU7"/>
<organism evidence="1 2">
    <name type="scientific">Paractinoplanes tereljensis</name>
    <dbReference type="NCBI Taxonomy" id="571912"/>
    <lineage>
        <taxon>Bacteria</taxon>
        <taxon>Bacillati</taxon>
        <taxon>Actinomycetota</taxon>
        <taxon>Actinomycetes</taxon>
        <taxon>Micromonosporales</taxon>
        <taxon>Micromonosporaceae</taxon>
        <taxon>Paractinoplanes</taxon>
    </lineage>
</organism>
<proteinExistence type="predicted"/>
<keyword evidence="2" id="KW-1185">Reference proteome</keyword>
<gene>
    <name evidence="1" type="ORF">Ate02nite_50360</name>
</gene>
<dbReference type="EMBL" id="BOMY01000034">
    <property type="protein sequence ID" value="GIF22306.1"/>
    <property type="molecule type" value="Genomic_DNA"/>
</dbReference>
<protein>
    <submittedName>
        <fullName evidence="1">Uncharacterized protein</fullName>
    </submittedName>
</protein>
<dbReference type="Proteomes" id="UP000623608">
    <property type="component" value="Unassembled WGS sequence"/>
</dbReference>